<organism evidence="2 3">
    <name type="scientific">Kipferlia bialata</name>
    <dbReference type="NCBI Taxonomy" id="797122"/>
    <lineage>
        <taxon>Eukaryota</taxon>
        <taxon>Metamonada</taxon>
        <taxon>Carpediemonas-like organisms</taxon>
        <taxon>Kipferlia</taxon>
    </lineage>
</organism>
<dbReference type="EMBL" id="BDIP01000237">
    <property type="protein sequence ID" value="GIQ80768.1"/>
    <property type="molecule type" value="Genomic_DNA"/>
</dbReference>
<reference evidence="2 3" key="1">
    <citation type="journal article" date="2018" name="PLoS ONE">
        <title>The draft genome of Kipferlia bialata reveals reductive genome evolution in fornicate parasites.</title>
        <authorList>
            <person name="Tanifuji G."/>
            <person name="Takabayashi S."/>
            <person name="Kume K."/>
            <person name="Takagi M."/>
            <person name="Nakayama T."/>
            <person name="Kamikawa R."/>
            <person name="Inagaki Y."/>
            <person name="Hashimoto T."/>
        </authorList>
    </citation>
    <scope>NUCLEOTIDE SEQUENCE [LARGE SCALE GENOMIC DNA]</scope>
    <source>
        <strain evidence="2">NY0173</strain>
    </source>
</reference>
<gene>
    <name evidence="2" type="ORF">KIPB_001620</name>
</gene>
<evidence type="ECO:0000313" key="3">
    <source>
        <dbReference type="Proteomes" id="UP000265618"/>
    </source>
</evidence>
<evidence type="ECO:0000313" key="2">
    <source>
        <dbReference type="EMBL" id="GIQ80768.1"/>
    </source>
</evidence>
<dbReference type="Proteomes" id="UP000265618">
    <property type="component" value="Unassembled WGS sequence"/>
</dbReference>
<evidence type="ECO:0008006" key="4">
    <source>
        <dbReference type="Google" id="ProtNLM"/>
    </source>
</evidence>
<name>A0A9K3CR19_9EUKA</name>
<comment type="caution">
    <text evidence="2">The sequence shown here is derived from an EMBL/GenBank/DDBJ whole genome shotgun (WGS) entry which is preliminary data.</text>
</comment>
<evidence type="ECO:0000256" key="1">
    <source>
        <dbReference type="SAM" id="MobiDB-lite"/>
    </source>
</evidence>
<sequence length="270" mass="28725">MAKVGKRKSSAGSQSRKGGRKQSQRQSSLGSFIVKGPRTCRVCGYSYVSGDRQGEQDHRVFHQSGTVGIRLRPHWDRVDKVVYSLKHSVAVLDKSRSVDIAAVLRHMKECGARTKDALPAGHRLLVVAHAVPKGTWTTSTARTVQGSDTQTGAGGLCLAVVCALVVSLQPPTACHPPLPPHVGDEAGLFVHSVWGISVPAVAEGIDGARRWLSSPEGYPLPLSHIHLGSEVPGRYQQMAGKAVTDTDTTGMDNTGDTASPFGCSFSQVVE</sequence>
<keyword evidence="3" id="KW-1185">Reference proteome</keyword>
<protein>
    <recommendedName>
        <fullName evidence="4">N-acetyltransferase ESCO zinc-finger domain-containing protein</fullName>
    </recommendedName>
</protein>
<accession>A0A9K3CR19</accession>
<proteinExistence type="predicted"/>
<dbReference type="AlphaFoldDB" id="A0A9K3CR19"/>
<feature type="region of interest" description="Disordered" evidence="1">
    <location>
        <begin position="1"/>
        <end position="30"/>
    </location>
</feature>